<name>A0A841HB60_HALSI</name>
<dbReference type="RefSeq" id="WP_010903742.1">
    <property type="nucleotide sequence ID" value="NZ_JACHGX010000002.1"/>
</dbReference>
<feature type="domain" description="PAS" evidence="9">
    <location>
        <begin position="560"/>
        <end position="631"/>
    </location>
</feature>
<dbReference type="SMART" id="SM00387">
    <property type="entry name" value="HATPase_c"/>
    <property type="match status" value="1"/>
</dbReference>
<dbReference type="Gene3D" id="3.30.450.20">
    <property type="entry name" value="PAS domain"/>
    <property type="match status" value="5"/>
</dbReference>
<dbReference type="InterPro" id="IPR000014">
    <property type="entry name" value="PAS"/>
</dbReference>
<dbReference type="OMA" id="TEAWGYV"/>
<feature type="domain" description="PAC" evidence="10">
    <location>
        <begin position="890"/>
        <end position="942"/>
    </location>
</feature>
<feature type="domain" description="PAC" evidence="10">
    <location>
        <begin position="634"/>
        <end position="686"/>
    </location>
</feature>
<dbReference type="InterPro" id="IPR003661">
    <property type="entry name" value="HisK_dim/P_dom"/>
</dbReference>
<dbReference type="Pfam" id="PF01590">
    <property type="entry name" value="GAF"/>
    <property type="match status" value="1"/>
</dbReference>
<dbReference type="InterPro" id="IPR000700">
    <property type="entry name" value="PAS-assoc_C"/>
</dbReference>
<dbReference type="Gene3D" id="2.10.70.100">
    <property type="match status" value="1"/>
</dbReference>
<evidence type="ECO:0000256" key="2">
    <source>
        <dbReference type="ARBA" id="ARBA00012438"/>
    </source>
</evidence>
<dbReference type="Gene3D" id="3.40.50.2300">
    <property type="match status" value="1"/>
</dbReference>
<keyword evidence="5" id="KW-0902">Two-component regulatory system</keyword>
<evidence type="ECO:0000256" key="4">
    <source>
        <dbReference type="ARBA" id="ARBA00022777"/>
    </source>
</evidence>
<dbReference type="Pfam" id="PF13185">
    <property type="entry name" value="GAF_2"/>
    <property type="match status" value="1"/>
</dbReference>
<dbReference type="SMART" id="SM00086">
    <property type="entry name" value="PAC"/>
    <property type="match status" value="4"/>
</dbReference>
<evidence type="ECO:0000313" key="12">
    <source>
        <dbReference type="Proteomes" id="UP000642919"/>
    </source>
</evidence>
<dbReference type="InterPro" id="IPR050736">
    <property type="entry name" value="Sensor_HK_Regulatory"/>
</dbReference>
<dbReference type="Gene3D" id="3.30.565.10">
    <property type="entry name" value="Histidine kinase-like ATPase, C-terminal domain"/>
    <property type="match status" value="1"/>
</dbReference>
<dbReference type="Pfam" id="PF00512">
    <property type="entry name" value="HisKA"/>
    <property type="match status" value="1"/>
</dbReference>
<dbReference type="InterPro" id="IPR001789">
    <property type="entry name" value="Sig_transdc_resp-reg_receiver"/>
</dbReference>
<dbReference type="Pfam" id="PF08448">
    <property type="entry name" value="PAS_4"/>
    <property type="match status" value="3"/>
</dbReference>
<dbReference type="GO" id="GO:0006355">
    <property type="term" value="P:regulation of DNA-templated transcription"/>
    <property type="evidence" value="ECO:0007669"/>
    <property type="project" value="InterPro"/>
</dbReference>
<dbReference type="PANTHER" id="PTHR43711:SF1">
    <property type="entry name" value="HISTIDINE KINASE 1"/>
    <property type="match status" value="1"/>
</dbReference>
<dbReference type="Gene3D" id="3.30.450.40">
    <property type="match status" value="2"/>
</dbReference>
<dbReference type="Pfam" id="PF00072">
    <property type="entry name" value="Response_reg"/>
    <property type="match status" value="1"/>
</dbReference>
<dbReference type="InterPro" id="IPR013656">
    <property type="entry name" value="PAS_4"/>
</dbReference>
<dbReference type="PANTHER" id="PTHR43711">
    <property type="entry name" value="TWO-COMPONENT HISTIDINE KINASE"/>
    <property type="match status" value="1"/>
</dbReference>
<dbReference type="InterPro" id="IPR013655">
    <property type="entry name" value="PAS_fold_3"/>
</dbReference>
<keyword evidence="3" id="KW-0808">Transferase</keyword>
<dbReference type="SUPFAM" id="SSF52172">
    <property type="entry name" value="CheY-like"/>
    <property type="match status" value="1"/>
</dbReference>
<accession>A0A841HB60</accession>
<dbReference type="CDD" id="cd00130">
    <property type="entry name" value="PAS"/>
    <property type="match status" value="3"/>
</dbReference>
<gene>
    <name evidence="11" type="ORF">HNR49_000986</name>
</gene>
<dbReference type="SUPFAM" id="SSF55781">
    <property type="entry name" value="GAF domain-like"/>
    <property type="match status" value="2"/>
</dbReference>
<sequence>MTTLDAGAASPVHVLYVNDDDDFAELTRRKLQSAPASFTVTTVGTAADALARLDESAIDCVVTSYSLPDTTGIDLLERIHDTDHDPPTILFTGRGSERIASEATRAGVSDYLPIHAGQRSFELLARRVRTLTEAARKETVAEEMSDRFRRTLERSTDAVYAVDEDWRIEYMNETMADRIDRDRDAVVGTVLWEEFPSLVGTPLEEQYRTAMETGESVSSEQRLGAPFDYWVDVRAFPDDDGLTVFSQEITDEREQALALERSETILRHIHDVVFVVDDAGVVEFANAAAQRVIGGTQSAPLVGHHLPTIIEDRGSTADATSVSDAIDSTLAELESDGGTAGFYDVNLPIDFDAGTDTRTLDVRFTPFRTAADRQVLVVGRDITEQSDVRRHLERERDALREIQRVVAETELSVDERLEALLAVGCQALGLEIGIVSHIHGEQYTVKAAHTSGVDIAPGDEFDLATTYCESVVGSDAVCSFSDATADGRETHPAYEELGLQSYVGAPLIVDGDRYGTINFSSPATRVADFDAIEETLVELLAELVSAELSRGRDRAELQRRQFLFERIQETANVGVFEYAPSTGSLEWSDGVRRIHGVDPGYEPSFDDAIDAYHPDDRETIAAAVDRALDEGEPYDLDLRIVRPDGVVRDVRAWGERVDSPQHGARTLRGVIQDITGRKSREREHKALAEEYEALLETSGDAIFLLDVDTTGDEPRFEFARLSPGYEAQTGLETAAVKGKTPREVFGDEQGSEVAANYRRCVDEGAPISYREELDVGPDARFWDTGLAPVVVDGEIVRIVGIARNVTDQVERERSLEATNQRLESLIEATPLAVMEIDPDGTVTRWNDEAESMFGWTREEVVGEFNPVVPDSQRDEFEDHRQRVLGGERIRGMELRRRTKSGGDLDVLLSAAPVPGADGETTSLLAVLEDITPQKQLEAKLRALQETARRLTSAQSSAAVGEIAVEVAADVLGYDLTAVWEHDEQSASLVPLAATGATREAFDDIPTLQSGDSLAWDAFESAELHVYDDLEHQSDLVASGTPLESGLFVPLGGFGVLGVGATAGQTFSDTDVDLFRILGSTVAAALARATRETELQRQNERLDQFASVVAHDLRNPLSVATGFLDIVADTGELEYLDRIESAHDRMARLIDDLLTLASGESTVTDAECVDLHAVTTESWGYVDTAEATLCVRDDLRTVSGDGSRLTQLFENVFRNAVEHGGAAVTVTVGQLGDREGFYVADDGDGIPEDERGDVLDHGVTSSDAGTGFGLSIVEDIAKAHGWAVVVTAGADGGARFEFETDP</sequence>
<evidence type="ECO:0000256" key="3">
    <source>
        <dbReference type="ARBA" id="ARBA00022679"/>
    </source>
</evidence>
<dbReference type="CDD" id="cd00156">
    <property type="entry name" value="REC"/>
    <property type="match status" value="1"/>
</dbReference>
<feature type="domain" description="PAS" evidence="9">
    <location>
        <begin position="258"/>
        <end position="294"/>
    </location>
</feature>
<dbReference type="PROSITE" id="PS50110">
    <property type="entry name" value="RESPONSE_REGULATORY"/>
    <property type="match status" value="1"/>
</dbReference>
<dbReference type="InterPro" id="IPR011006">
    <property type="entry name" value="CheY-like_superfamily"/>
</dbReference>
<evidence type="ECO:0000259" key="8">
    <source>
        <dbReference type="PROSITE" id="PS50110"/>
    </source>
</evidence>
<dbReference type="GO" id="GO:0000155">
    <property type="term" value="F:phosphorelay sensor kinase activity"/>
    <property type="evidence" value="ECO:0007669"/>
    <property type="project" value="InterPro"/>
</dbReference>
<dbReference type="Proteomes" id="UP000642919">
    <property type="component" value="Unassembled WGS sequence"/>
</dbReference>
<reference evidence="11" key="1">
    <citation type="submission" date="2020-08" db="EMBL/GenBank/DDBJ databases">
        <title>Genomic Encyclopedia of Type Strains, Phase IV (KMG-IV): sequencing the most valuable type-strain genomes for metagenomic binning, comparative biology and taxonomic classification.</title>
        <authorList>
            <person name="Goeker M."/>
        </authorList>
    </citation>
    <scope>NUCLEOTIDE SEQUENCE</scope>
    <source>
        <strain evidence="11">DSM 669</strain>
    </source>
</reference>
<dbReference type="SUPFAM" id="SSF55874">
    <property type="entry name" value="ATPase domain of HSP90 chaperone/DNA topoisomerase II/histidine kinase"/>
    <property type="match status" value="1"/>
</dbReference>
<feature type="domain" description="PAS" evidence="9">
    <location>
        <begin position="144"/>
        <end position="214"/>
    </location>
</feature>
<dbReference type="EC" id="2.7.13.3" evidence="2"/>
<dbReference type="SMART" id="SM00388">
    <property type="entry name" value="HisKA"/>
    <property type="match status" value="1"/>
</dbReference>
<dbReference type="GeneID" id="68694876"/>
<dbReference type="InterPro" id="IPR003018">
    <property type="entry name" value="GAF"/>
</dbReference>
<comment type="catalytic activity">
    <reaction evidence="1">
        <text>ATP + protein L-histidine = ADP + protein N-phospho-L-histidine.</text>
        <dbReference type="EC" id="2.7.13.3"/>
    </reaction>
</comment>
<dbReference type="SUPFAM" id="SSF47384">
    <property type="entry name" value="Homodimeric domain of signal transducing histidine kinase"/>
    <property type="match status" value="1"/>
</dbReference>
<proteinExistence type="predicted"/>
<dbReference type="Pfam" id="PF08447">
    <property type="entry name" value="PAS_3"/>
    <property type="match status" value="1"/>
</dbReference>
<dbReference type="SUPFAM" id="SSF55785">
    <property type="entry name" value="PYP-like sensor domain (PAS domain)"/>
    <property type="match status" value="5"/>
</dbReference>
<protein>
    <recommendedName>
        <fullName evidence="2">histidine kinase</fullName>
        <ecNumber evidence="2">2.7.13.3</ecNumber>
    </recommendedName>
</protein>
<dbReference type="CDD" id="cd00082">
    <property type="entry name" value="HisKA"/>
    <property type="match status" value="1"/>
</dbReference>
<evidence type="ECO:0000313" key="11">
    <source>
        <dbReference type="EMBL" id="MBB6089630.1"/>
    </source>
</evidence>
<feature type="domain" description="PAS" evidence="9">
    <location>
        <begin position="818"/>
        <end position="887"/>
    </location>
</feature>
<dbReference type="PROSITE" id="PS50113">
    <property type="entry name" value="PAC"/>
    <property type="match status" value="2"/>
</dbReference>
<keyword evidence="4" id="KW-0418">Kinase</keyword>
<evidence type="ECO:0000259" key="9">
    <source>
        <dbReference type="PROSITE" id="PS50112"/>
    </source>
</evidence>
<dbReference type="SMART" id="SM00065">
    <property type="entry name" value="GAF"/>
    <property type="match status" value="2"/>
</dbReference>
<dbReference type="SMART" id="SM00448">
    <property type="entry name" value="REC"/>
    <property type="match status" value="1"/>
</dbReference>
<evidence type="ECO:0000256" key="6">
    <source>
        <dbReference type="PROSITE-ProRule" id="PRU00169"/>
    </source>
</evidence>
<dbReference type="InterPro" id="IPR035965">
    <property type="entry name" value="PAS-like_dom_sf"/>
</dbReference>
<dbReference type="Gene3D" id="1.10.287.130">
    <property type="match status" value="1"/>
</dbReference>
<feature type="domain" description="Histidine kinase" evidence="7">
    <location>
        <begin position="1107"/>
        <end position="1301"/>
    </location>
</feature>
<evidence type="ECO:0000259" key="10">
    <source>
        <dbReference type="PROSITE" id="PS50113"/>
    </source>
</evidence>
<dbReference type="InterPro" id="IPR036097">
    <property type="entry name" value="HisK_dim/P_sf"/>
</dbReference>
<organism evidence="11 12">
    <name type="scientific">Halobacterium salinarum</name>
    <name type="common">Halobacterium halobium</name>
    <dbReference type="NCBI Taxonomy" id="2242"/>
    <lineage>
        <taxon>Archaea</taxon>
        <taxon>Methanobacteriati</taxon>
        <taxon>Methanobacteriota</taxon>
        <taxon>Stenosarchaea group</taxon>
        <taxon>Halobacteria</taxon>
        <taxon>Halobacteriales</taxon>
        <taxon>Halobacteriaceae</taxon>
        <taxon>Halobacterium</taxon>
    </lineage>
</organism>
<feature type="domain" description="Response regulatory" evidence="8">
    <location>
        <begin position="13"/>
        <end position="129"/>
    </location>
</feature>
<dbReference type="InterPro" id="IPR036890">
    <property type="entry name" value="HATPase_C_sf"/>
</dbReference>
<evidence type="ECO:0000259" key="7">
    <source>
        <dbReference type="PROSITE" id="PS50109"/>
    </source>
</evidence>
<dbReference type="InterPro" id="IPR013767">
    <property type="entry name" value="PAS_fold"/>
</dbReference>
<dbReference type="InterPro" id="IPR001610">
    <property type="entry name" value="PAC"/>
</dbReference>
<comment type="caution">
    <text evidence="6">Lacks conserved residue(s) required for the propagation of feature annotation.</text>
</comment>
<dbReference type="PROSITE" id="PS50112">
    <property type="entry name" value="PAS"/>
    <property type="match status" value="4"/>
</dbReference>
<evidence type="ECO:0000256" key="1">
    <source>
        <dbReference type="ARBA" id="ARBA00000085"/>
    </source>
</evidence>
<dbReference type="Pfam" id="PF02518">
    <property type="entry name" value="HATPase_c"/>
    <property type="match status" value="1"/>
</dbReference>
<comment type="caution">
    <text evidence="11">The sequence shown here is derived from an EMBL/GenBank/DDBJ whole genome shotgun (WGS) entry which is preliminary data.</text>
</comment>
<dbReference type="NCBIfam" id="TIGR00229">
    <property type="entry name" value="sensory_box"/>
    <property type="match status" value="3"/>
</dbReference>
<dbReference type="InterPro" id="IPR003594">
    <property type="entry name" value="HATPase_dom"/>
</dbReference>
<dbReference type="CDD" id="cd00075">
    <property type="entry name" value="HATPase"/>
    <property type="match status" value="1"/>
</dbReference>
<dbReference type="InterPro" id="IPR029016">
    <property type="entry name" value="GAF-like_dom_sf"/>
</dbReference>
<dbReference type="PROSITE" id="PS50109">
    <property type="entry name" value="HIS_KIN"/>
    <property type="match status" value="1"/>
</dbReference>
<dbReference type="InterPro" id="IPR005467">
    <property type="entry name" value="His_kinase_dom"/>
</dbReference>
<dbReference type="SMART" id="SM00091">
    <property type="entry name" value="PAS"/>
    <property type="match status" value="5"/>
</dbReference>
<evidence type="ECO:0000256" key="5">
    <source>
        <dbReference type="ARBA" id="ARBA00023012"/>
    </source>
</evidence>
<dbReference type="Pfam" id="PF00989">
    <property type="entry name" value="PAS"/>
    <property type="match status" value="1"/>
</dbReference>
<dbReference type="EMBL" id="JACHGX010000002">
    <property type="protein sequence ID" value="MBB6089630.1"/>
    <property type="molecule type" value="Genomic_DNA"/>
</dbReference>